<organism evidence="1">
    <name type="scientific">Gallibacterium anatis</name>
    <dbReference type="NCBI Taxonomy" id="750"/>
    <lineage>
        <taxon>Bacteria</taxon>
        <taxon>Pseudomonadati</taxon>
        <taxon>Pseudomonadota</taxon>
        <taxon>Gammaproteobacteria</taxon>
        <taxon>Pasteurellales</taxon>
        <taxon>Pasteurellaceae</taxon>
        <taxon>Gallibacterium</taxon>
    </lineage>
</organism>
<comment type="caution">
    <text evidence="1">The sequence shown here is derived from an EMBL/GenBank/DDBJ whole genome shotgun (WGS) entry which is preliminary data.</text>
</comment>
<reference evidence="1" key="1">
    <citation type="submission" date="2020-11" db="EMBL/GenBank/DDBJ databases">
        <title>Gallibacterium anatis 1637, full genome, WGS.</title>
        <authorList>
            <person name="Laishevtcev A.I."/>
            <person name="Yakimova E.A."/>
            <person name="Petkovich D."/>
            <person name="Stepanova T.V."/>
            <person name="Kalendr R.S."/>
            <person name="Rubalsky E.O."/>
            <person name="Zulkarneev E.R."/>
            <person name="Aleshkin A.V."/>
        </authorList>
    </citation>
    <scope>NUCLEOTIDE SEQUENCE</scope>
    <source>
        <strain evidence="1">1637</strain>
    </source>
</reference>
<name>A0A930UTN2_9PAST</name>
<dbReference type="InterPro" id="IPR017850">
    <property type="entry name" value="Alkaline_phosphatase_core_sf"/>
</dbReference>
<accession>A0A930UTN2</accession>
<dbReference type="Gene3D" id="3.40.720.10">
    <property type="entry name" value="Alkaline Phosphatase, subunit A"/>
    <property type="match status" value="1"/>
</dbReference>
<dbReference type="Gene3D" id="3.30.1120.170">
    <property type="match status" value="1"/>
</dbReference>
<protein>
    <submittedName>
        <fullName evidence="1">Uncharacterized protein</fullName>
    </submittedName>
</protein>
<evidence type="ECO:0000313" key="1">
    <source>
        <dbReference type="EMBL" id="MBF4103120.1"/>
    </source>
</evidence>
<proteinExistence type="predicted"/>
<dbReference type="EMBL" id="JADION010000055">
    <property type="protein sequence ID" value="MBF4103120.1"/>
    <property type="molecule type" value="Genomic_DNA"/>
</dbReference>
<sequence>MRAMENRFPLDLFLDKTVPFFIHIPSTIKANLAIDFNPYRLGSHKDIMPTLFALSLSDCEYWHLAGRNLLSNQAENKFNFAFNETVFITPDAVYDLHSENIVKYQWNKQNGETEKQLEIGEEEAKEIRSYSELLYWQINYQVEGIKE</sequence>
<gene>
    <name evidence="1" type="ORF">INT80_14680</name>
</gene>
<dbReference type="SUPFAM" id="SSF53649">
    <property type="entry name" value="Alkaline phosphatase-like"/>
    <property type="match status" value="1"/>
</dbReference>
<dbReference type="AlphaFoldDB" id="A0A930UTN2"/>